<dbReference type="EMBL" id="VSSQ01086143">
    <property type="protein sequence ID" value="MPN33575.1"/>
    <property type="molecule type" value="Genomic_DNA"/>
</dbReference>
<organism evidence="1">
    <name type="scientific">bioreactor metagenome</name>
    <dbReference type="NCBI Taxonomy" id="1076179"/>
    <lineage>
        <taxon>unclassified sequences</taxon>
        <taxon>metagenomes</taxon>
        <taxon>ecological metagenomes</taxon>
    </lineage>
</organism>
<comment type="caution">
    <text evidence="1">The sequence shown here is derived from an EMBL/GenBank/DDBJ whole genome shotgun (WGS) entry which is preliminary data.</text>
</comment>
<evidence type="ECO:0000313" key="1">
    <source>
        <dbReference type="EMBL" id="MPN33575.1"/>
    </source>
</evidence>
<proteinExistence type="predicted"/>
<dbReference type="AlphaFoldDB" id="A0A645H3G2"/>
<name>A0A645H3G2_9ZZZZ</name>
<sequence length="99" mass="11653">MSSGHVIEGRISARNQRNLLSQYRYACRLRPGQRRLRMKRTVRQTAYNSLALKITGIRVKYIRCLQIGETRFIRLSRDFSACRQCGQGQQRQHHAKYNA</sequence>
<gene>
    <name evidence="1" type="ORF">SDC9_181064</name>
</gene>
<reference evidence="1" key="1">
    <citation type="submission" date="2019-08" db="EMBL/GenBank/DDBJ databases">
        <authorList>
            <person name="Kucharzyk K."/>
            <person name="Murdoch R.W."/>
            <person name="Higgins S."/>
            <person name="Loffler F."/>
        </authorList>
    </citation>
    <scope>NUCLEOTIDE SEQUENCE</scope>
</reference>
<accession>A0A645H3G2</accession>
<protein>
    <submittedName>
        <fullName evidence="1">Uncharacterized protein</fullName>
    </submittedName>
</protein>